<evidence type="ECO:0000313" key="3">
    <source>
        <dbReference type="Proteomes" id="UP000265930"/>
    </source>
</evidence>
<dbReference type="EMBL" id="QXDJ01000004">
    <property type="protein sequence ID" value="RII33243.1"/>
    <property type="molecule type" value="Genomic_DNA"/>
</dbReference>
<gene>
    <name evidence="2" type="ORF">D2A34_15945</name>
</gene>
<dbReference type="PANTHER" id="PTHR34821">
    <property type="entry name" value="INNER MEMBRANE PROTEIN YDCZ"/>
    <property type="match status" value="1"/>
</dbReference>
<dbReference type="GO" id="GO:0005886">
    <property type="term" value="C:plasma membrane"/>
    <property type="evidence" value="ECO:0007669"/>
    <property type="project" value="TreeGrafter"/>
</dbReference>
<feature type="transmembrane region" description="Helical" evidence="1">
    <location>
        <begin position="63"/>
        <end position="86"/>
    </location>
</feature>
<dbReference type="InterPro" id="IPR006750">
    <property type="entry name" value="YdcZ"/>
</dbReference>
<sequence>MYNFLSFFIGVLIAIMIAFNGTLSDNLGNYYSLVIIHITGFIVMIGILFYKKLKISFKNNIPLYLYSAGAISVFTVMINNLSYTALGVSLPVALGLLGQLLTSLAFDSYGFLGMPKVIFNKKKFIGLLIITIGIYIMTFI</sequence>
<dbReference type="Proteomes" id="UP000265930">
    <property type="component" value="Unassembled WGS sequence"/>
</dbReference>
<feature type="transmembrane region" description="Helical" evidence="1">
    <location>
        <begin position="124"/>
        <end position="139"/>
    </location>
</feature>
<dbReference type="PANTHER" id="PTHR34821:SF2">
    <property type="entry name" value="INNER MEMBRANE PROTEIN YDCZ"/>
    <property type="match status" value="1"/>
</dbReference>
<reference evidence="2 3" key="1">
    <citation type="submission" date="2018-08" db="EMBL/GenBank/DDBJ databases">
        <title>Genome of Clostridium chromiireducens C1, DSM12136.</title>
        <authorList>
            <person name="Xing M."/>
            <person name="Wei Y."/>
            <person name="Ang E.L."/>
            <person name="Zhao H."/>
            <person name="Zhang Y."/>
        </authorList>
    </citation>
    <scope>NUCLEOTIDE SEQUENCE [LARGE SCALE GENOMIC DNA]</scope>
    <source>
        <strain evidence="2 3">C1</strain>
    </source>
</reference>
<proteinExistence type="predicted"/>
<organism evidence="2 3">
    <name type="scientific">Clostridium chromiireducens</name>
    <dbReference type="NCBI Taxonomy" id="225345"/>
    <lineage>
        <taxon>Bacteria</taxon>
        <taxon>Bacillati</taxon>
        <taxon>Bacillota</taxon>
        <taxon>Clostridia</taxon>
        <taxon>Eubacteriales</taxon>
        <taxon>Clostridiaceae</taxon>
        <taxon>Clostridium</taxon>
    </lineage>
</organism>
<protein>
    <submittedName>
        <fullName evidence="2">DMT family transporter</fullName>
    </submittedName>
</protein>
<evidence type="ECO:0000256" key="1">
    <source>
        <dbReference type="SAM" id="Phobius"/>
    </source>
</evidence>
<keyword evidence="1" id="KW-0812">Transmembrane</keyword>
<evidence type="ECO:0000313" key="2">
    <source>
        <dbReference type="EMBL" id="RII33243.1"/>
    </source>
</evidence>
<feature type="transmembrane region" description="Helical" evidence="1">
    <location>
        <begin position="92"/>
        <end position="112"/>
    </location>
</feature>
<keyword evidence="1" id="KW-0472">Membrane</keyword>
<keyword evidence="1" id="KW-1133">Transmembrane helix</keyword>
<comment type="caution">
    <text evidence="2">The sequence shown here is derived from an EMBL/GenBank/DDBJ whole genome shotgun (WGS) entry which is preliminary data.</text>
</comment>
<feature type="transmembrane region" description="Helical" evidence="1">
    <location>
        <begin position="30"/>
        <end position="51"/>
    </location>
</feature>
<accession>A0A399IJP2</accession>
<name>A0A399IJP2_9CLOT</name>
<dbReference type="AlphaFoldDB" id="A0A399IJP2"/>
<dbReference type="RefSeq" id="WP_119367298.1">
    <property type="nucleotide sequence ID" value="NZ_JBLZIA010000002.1"/>
</dbReference>
<dbReference type="Pfam" id="PF04657">
    <property type="entry name" value="DMT_YdcZ"/>
    <property type="match status" value="1"/>
</dbReference>